<sequence>MSYEALFAVSRGGLDYERTRIERAARDIAVANTPIAPGQATAAGRAGDFGATLGLAHGEERLVRDPSNPMADAKGMVHYPKVDLVAEMSTLVSASRGYEADLRAFNTLRNMLVSALNIGKDQA</sequence>
<comment type="caution">
    <text evidence="3">The sequence shown here is derived from an EMBL/GenBank/DDBJ whole genome shotgun (WGS) entry which is preliminary data.</text>
</comment>
<accession>A0ABU8JD30</accession>
<dbReference type="EMBL" id="JBBBNY010000008">
    <property type="protein sequence ID" value="MEI7037469.1"/>
    <property type="molecule type" value="Genomic_DNA"/>
</dbReference>
<evidence type="ECO:0000313" key="3">
    <source>
        <dbReference type="EMBL" id="MEI7037469.1"/>
    </source>
</evidence>
<name>A0ABU8JD30_9GAMM</name>
<feature type="domain" description="Flagellar basal-body/hook protein C-terminal" evidence="2">
    <location>
        <begin position="74"/>
        <end position="118"/>
    </location>
</feature>
<evidence type="ECO:0000259" key="2">
    <source>
        <dbReference type="Pfam" id="PF06429"/>
    </source>
</evidence>
<evidence type="ECO:0000256" key="1">
    <source>
        <dbReference type="ARBA" id="ARBA00009677"/>
    </source>
</evidence>
<keyword evidence="3" id="KW-0966">Cell projection</keyword>
<dbReference type="Pfam" id="PF06429">
    <property type="entry name" value="Flg_bbr_C"/>
    <property type="match status" value="1"/>
</dbReference>
<evidence type="ECO:0000313" key="4">
    <source>
        <dbReference type="Proteomes" id="UP001381174"/>
    </source>
</evidence>
<comment type="similarity">
    <text evidence="1">Belongs to the flagella basal body rod proteins family.</text>
</comment>
<dbReference type="InterPro" id="IPR010930">
    <property type="entry name" value="Flg_bb/hook_C_dom"/>
</dbReference>
<keyword evidence="4" id="KW-1185">Reference proteome</keyword>
<proteinExistence type="inferred from homology"/>
<gene>
    <name evidence="3" type="ORF">WAT24_11930</name>
</gene>
<protein>
    <submittedName>
        <fullName evidence="3">Flagellar basal body rod C-terminal domain-containing protein</fullName>
    </submittedName>
</protein>
<dbReference type="RefSeq" id="WP_336808099.1">
    <property type="nucleotide sequence ID" value="NZ_JBBBNY010000008.1"/>
</dbReference>
<keyword evidence="3" id="KW-0969">Cilium</keyword>
<dbReference type="Proteomes" id="UP001381174">
    <property type="component" value="Unassembled WGS sequence"/>
</dbReference>
<keyword evidence="3" id="KW-0282">Flagellum</keyword>
<organism evidence="3 4">
    <name type="scientific">Fulvimonas yonginensis</name>
    <dbReference type="NCBI Taxonomy" id="1495200"/>
    <lineage>
        <taxon>Bacteria</taxon>
        <taxon>Pseudomonadati</taxon>
        <taxon>Pseudomonadota</taxon>
        <taxon>Gammaproteobacteria</taxon>
        <taxon>Lysobacterales</taxon>
        <taxon>Rhodanobacteraceae</taxon>
        <taxon>Fulvimonas</taxon>
    </lineage>
</organism>
<reference evidence="3 4" key="1">
    <citation type="journal article" date="2014" name="Int. J. Syst. Evol. Microbiol.">
        <title>Fulvimonas yonginensis sp. nov., isolated from greenhouse soil, and emended description of the genus Fulvimonas.</title>
        <authorList>
            <person name="Ahn J.H."/>
            <person name="Kim S.J."/>
            <person name="Weon H.Y."/>
            <person name="Hong S.B."/>
            <person name="Seok S.J."/>
            <person name="Kwon S.W."/>
        </authorList>
    </citation>
    <scope>NUCLEOTIDE SEQUENCE [LARGE SCALE GENOMIC DNA]</scope>
    <source>
        <strain evidence="3 4">KACC 16952</strain>
    </source>
</reference>